<feature type="chain" id="PRO_5032989536" description="Carbohydrate binding family 9 domain-containing protein" evidence="1">
    <location>
        <begin position="20"/>
        <end position="833"/>
    </location>
</feature>
<accession>A0A855X6N4</accession>
<evidence type="ECO:0000313" key="5">
    <source>
        <dbReference type="Proteomes" id="UP000250918"/>
    </source>
</evidence>
<dbReference type="SUPFAM" id="SSF49344">
    <property type="entry name" value="CBD9-like"/>
    <property type="match status" value="1"/>
</dbReference>
<dbReference type="AlphaFoldDB" id="A0A855X6N4"/>
<proteinExistence type="predicted"/>
<keyword evidence="1" id="KW-0732">Signal</keyword>
<dbReference type="EMBL" id="PQAP01000003">
    <property type="protein sequence ID" value="PWB76253.1"/>
    <property type="molecule type" value="Genomic_DNA"/>
</dbReference>
<feature type="signal peptide" evidence="1">
    <location>
        <begin position="1"/>
        <end position="19"/>
    </location>
</feature>
<sequence>MYRWLKQGSLVAASLLLLAASPLTQSVSTTDSPVRELKACRVNGHTPQIDGNLSEPGWDTCAVPLARGFTQKVPNEGQPATESTTVAVMYDDDALYIAFWCFDSRPDQIVSQLVRRDRYSEADYVEAAIDPFHDHQSGNEFVVNVSGALQDSRLYNDESSDMTWDGVWEGRARLQPWGYSVEMRIPYHCLRFAEANTQTWGINFYRYVGRRKEESRWSFSPLSQAGFTSRFGHLTGIDNIRPARHLEVLPYGVSSMKSEPSSLRNADGRTYGGNTGVDVKYGISSDLVLDATINPDFGQVELDQPVLNLSAYETFYEEKRPFFQEGADLFSTDYTLFYSRRIGRPPRYALSDPSYGYYDGDFGFETDRPSATTILGAAKLTGKLSDKTTIAVLTATTAQEKAEYAALSGWTPELDTAGDTTDWIARDTTYRKGIVEPVANYSVIRVKQNILRNSFVGGMLTVATQDRVRPATTGGIDWRFVSNDRNWILRGQSVFSSVGTGKTGYGFASLLQRKAGRHVMASISARFNSPDLQLNRLGYNARADAKTFIGWVQYRTTEPWWIVQSSQSNLNIYSRWNYDGVNIMRSGDINNYLEFTNGWSINTSVEVQGEKYSDEETRGNGLWIWPVYPTYSFHMCGNTDPRKNLSFHLGGAYGTDRGGDWWGAHSNLTLKPKSNIELILSSSYTYYGNSTRWISNSMGEPVFGTLNYSTLNLGLSGSVLFNQNLSIQVSAQGLLNGLDYFDYRFYRFADNSYFADPALAGWNTDYNYSALNTMALLRWEYMPGSTLYLVWTRANGVYDPTVNNLDFSRDLKRLLGRGSDNVFLLKLSYWMNM</sequence>
<evidence type="ECO:0008006" key="6">
    <source>
        <dbReference type="Google" id="ProtNLM"/>
    </source>
</evidence>
<dbReference type="GO" id="GO:0004553">
    <property type="term" value="F:hydrolase activity, hydrolyzing O-glycosyl compounds"/>
    <property type="evidence" value="ECO:0007669"/>
    <property type="project" value="InterPro"/>
</dbReference>
<name>A0A855X6N4_9BACT</name>
<dbReference type="InterPro" id="IPR010502">
    <property type="entry name" value="Carb-bd_dom_fam9"/>
</dbReference>
<evidence type="ECO:0000259" key="3">
    <source>
        <dbReference type="Pfam" id="PF19313"/>
    </source>
</evidence>
<dbReference type="CDD" id="cd09618">
    <property type="entry name" value="CBM9_like_2"/>
    <property type="match status" value="1"/>
</dbReference>
<dbReference type="GO" id="GO:0030246">
    <property type="term" value="F:carbohydrate binding"/>
    <property type="evidence" value="ECO:0007669"/>
    <property type="project" value="InterPro"/>
</dbReference>
<dbReference type="Proteomes" id="UP000250918">
    <property type="component" value="Unassembled WGS sequence"/>
</dbReference>
<gene>
    <name evidence="4" type="ORF">C3F09_00835</name>
</gene>
<organism evidence="4 5">
    <name type="scientific">candidate division GN15 bacterium</name>
    <dbReference type="NCBI Taxonomy" id="2072418"/>
    <lineage>
        <taxon>Bacteria</taxon>
        <taxon>candidate division GN15</taxon>
    </lineage>
</organism>
<evidence type="ECO:0000313" key="4">
    <source>
        <dbReference type="EMBL" id="PWB76253.1"/>
    </source>
</evidence>
<dbReference type="InterPro" id="IPR045670">
    <property type="entry name" value="DUF5916"/>
</dbReference>
<comment type="caution">
    <text evidence="4">The sequence shown here is derived from an EMBL/GenBank/DDBJ whole genome shotgun (WGS) entry which is preliminary data.</text>
</comment>
<feature type="domain" description="Carbohydrate-binding" evidence="2">
    <location>
        <begin position="49"/>
        <end position="208"/>
    </location>
</feature>
<dbReference type="Pfam" id="PF06452">
    <property type="entry name" value="CBM9_1"/>
    <property type="match status" value="1"/>
</dbReference>
<evidence type="ECO:0000259" key="2">
    <source>
        <dbReference type="Pfam" id="PF06452"/>
    </source>
</evidence>
<dbReference type="Gene3D" id="2.60.40.1190">
    <property type="match status" value="1"/>
</dbReference>
<reference evidence="4 5" key="1">
    <citation type="journal article" date="2018" name="ISME J.">
        <title>A methanotrophic archaeon couples anaerobic oxidation of methane to Fe(III) reduction.</title>
        <authorList>
            <person name="Cai C."/>
            <person name="Leu A.O."/>
            <person name="Xie G.J."/>
            <person name="Guo J."/>
            <person name="Feng Y."/>
            <person name="Zhao J.X."/>
            <person name="Tyson G.W."/>
            <person name="Yuan Z."/>
            <person name="Hu S."/>
        </authorList>
    </citation>
    <scope>NUCLEOTIDE SEQUENCE [LARGE SCALE GENOMIC DNA]</scope>
    <source>
        <strain evidence="4">FeB_12</strain>
    </source>
</reference>
<feature type="domain" description="DUF5916" evidence="3">
    <location>
        <begin position="246"/>
        <end position="831"/>
    </location>
</feature>
<dbReference type="GO" id="GO:0016052">
    <property type="term" value="P:carbohydrate catabolic process"/>
    <property type="evidence" value="ECO:0007669"/>
    <property type="project" value="InterPro"/>
</dbReference>
<dbReference type="Pfam" id="PF19313">
    <property type="entry name" value="DUF5916"/>
    <property type="match status" value="1"/>
</dbReference>
<evidence type="ECO:0000256" key="1">
    <source>
        <dbReference type="SAM" id="SignalP"/>
    </source>
</evidence>
<protein>
    <recommendedName>
        <fullName evidence="6">Carbohydrate binding family 9 domain-containing protein</fullName>
    </recommendedName>
</protein>